<gene>
    <name evidence="1" type="ORF">LCGC14_0976520</name>
</gene>
<evidence type="ECO:0000313" key="1">
    <source>
        <dbReference type="EMBL" id="KKN16357.1"/>
    </source>
</evidence>
<organism evidence="1">
    <name type="scientific">marine sediment metagenome</name>
    <dbReference type="NCBI Taxonomy" id="412755"/>
    <lineage>
        <taxon>unclassified sequences</taxon>
        <taxon>metagenomes</taxon>
        <taxon>ecological metagenomes</taxon>
    </lineage>
</organism>
<proteinExistence type="predicted"/>
<reference evidence="1" key="1">
    <citation type="journal article" date="2015" name="Nature">
        <title>Complex archaea that bridge the gap between prokaryotes and eukaryotes.</title>
        <authorList>
            <person name="Spang A."/>
            <person name="Saw J.H."/>
            <person name="Jorgensen S.L."/>
            <person name="Zaremba-Niedzwiedzka K."/>
            <person name="Martijn J."/>
            <person name="Lind A.E."/>
            <person name="van Eijk R."/>
            <person name="Schleper C."/>
            <person name="Guy L."/>
            <person name="Ettema T.J."/>
        </authorList>
    </citation>
    <scope>NUCLEOTIDE SEQUENCE</scope>
</reference>
<dbReference type="AlphaFoldDB" id="A0A0F9NWA3"/>
<comment type="caution">
    <text evidence="1">The sequence shown here is derived from an EMBL/GenBank/DDBJ whole genome shotgun (WGS) entry which is preliminary data.</text>
</comment>
<accession>A0A0F9NWA3</accession>
<protein>
    <submittedName>
        <fullName evidence="1">Uncharacterized protein</fullName>
    </submittedName>
</protein>
<dbReference type="EMBL" id="LAZR01003620">
    <property type="protein sequence ID" value="KKN16357.1"/>
    <property type="molecule type" value="Genomic_DNA"/>
</dbReference>
<name>A0A0F9NWA3_9ZZZZ</name>
<sequence length="103" mass="11245">MPVEKTVIAEAKECPICHHPETMSQKAAKPLKESGKLPKEVFTSLSHIQIPMTDPRIALTVPTLLVYYDACAKCGFPYATKAETYQAPVVVKQQKPTGGFSPS</sequence>